<accession>A0A1L3ZRP2</accession>
<dbReference type="PANTHER" id="PTHR46098:SF1">
    <property type="entry name" value="TRNA (CYTOSINE(38)-C(5))-METHYLTRANSFERASE"/>
    <property type="match status" value="1"/>
</dbReference>
<feature type="region of interest" description="Disordered" evidence="8">
    <location>
        <begin position="263"/>
        <end position="282"/>
    </location>
</feature>
<comment type="similarity">
    <text evidence="7">Belongs to the class I-like SAM-binding methyltransferase superfamily. C5-methyltransferase family.</text>
</comment>
<evidence type="ECO:0000256" key="6">
    <source>
        <dbReference type="ARBA" id="ARBA00047422"/>
    </source>
</evidence>
<feature type="compositionally biased region" description="Basic and acidic residues" evidence="8">
    <location>
        <begin position="270"/>
        <end position="282"/>
    </location>
</feature>
<dbReference type="KEGG" id="sphj:BSL82_02390"/>
<reference evidence="10" key="1">
    <citation type="submission" date="2016-11" db="EMBL/GenBank/DDBJ databases">
        <title>Complete Genome Sequence of alachlor-degrading Sphingomonas sp. strain JJ-A5.</title>
        <authorList>
            <person name="Lee H."/>
            <person name="Ka J.-O."/>
        </authorList>
    </citation>
    <scope>NUCLEOTIDE SEQUENCE [LARGE SCALE GENOMIC DNA]</scope>
    <source>
        <strain evidence="10">JJ-A5</strain>
    </source>
</reference>
<dbReference type="GO" id="GO:0003886">
    <property type="term" value="F:DNA (cytosine-5-)-methyltransferase activity"/>
    <property type="evidence" value="ECO:0007669"/>
    <property type="project" value="UniProtKB-EC"/>
</dbReference>
<dbReference type="EC" id="2.1.1.37" evidence="1"/>
<dbReference type="Proteomes" id="UP000182063">
    <property type="component" value="Chromosome"/>
</dbReference>
<dbReference type="GO" id="GO:0032259">
    <property type="term" value="P:methylation"/>
    <property type="evidence" value="ECO:0007669"/>
    <property type="project" value="UniProtKB-KW"/>
</dbReference>
<keyword evidence="5" id="KW-0680">Restriction system</keyword>
<organism evidence="9 10">
    <name type="scientific">Tardibacter chloracetimidivorans</name>
    <dbReference type="NCBI Taxonomy" id="1921510"/>
    <lineage>
        <taxon>Bacteria</taxon>
        <taxon>Pseudomonadati</taxon>
        <taxon>Pseudomonadota</taxon>
        <taxon>Alphaproteobacteria</taxon>
        <taxon>Sphingomonadales</taxon>
        <taxon>Sphingomonadaceae</taxon>
        <taxon>Tardibacter</taxon>
    </lineage>
</organism>
<protein>
    <recommendedName>
        <fullName evidence="1">DNA (cytosine-5-)-methyltransferase</fullName>
        <ecNumber evidence="1">2.1.1.37</ecNumber>
    </recommendedName>
</protein>
<evidence type="ECO:0000256" key="7">
    <source>
        <dbReference type="PROSITE-ProRule" id="PRU01016"/>
    </source>
</evidence>
<dbReference type="EMBL" id="CP018221">
    <property type="protein sequence ID" value="API58296.1"/>
    <property type="molecule type" value="Genomic_DNA"/>
</dbReference>
<dbReference type="Pfam" id="PF00145">
    <property type="entry name" value="DNA_methylase"/>
    <property type="match status" value="1"/>
</dbReference>
<dbReference type="InterPro" id="IPR001525">
    <property type="entry name" value="C5_MeTfrase"/>
</dbReference>
<keyword evidence="2 7" id="KW-0489">Methyltransferase</keyword>
<proteinExistence type="inferred from homology"/>
<dbReference type="PROSITE" id="PS51679">
    <property type="entry name" value="SAM_MT_C5"/>
    <property type="match status" value="1"/>
</dbReference>
<dbReference type="GO" id="GO:0009307">
    <property type="term" value="P:DNA restriction-modification system"/>
    <property type="evidence" value="ECO:0007669"/>
    <property type="project" value="UniProtKB-KW"/>
</dbReference>
<evidence type="ECO:0000256" key="8">
    <source>
        <dbReference type="SAM" id="MobiDB-lite"/>
    </source>
</evidence>
<comment type="catalytic activity">
    <reaction evidence="6">
        <text>a 2'-deoxycytidine in DNA + S-adenosyl-L-methionine = a 5-methyl-2'-deoxycytidine in DNA + S-adenosyl-L-homocysteine + H(+)</text>
        <dbReference type="Rhea" id="RHEA:13681"/>
        <dbReference type="Rhea" id="RHEA-COMP:11369"/>
        <dbReference type="Rhea" id="RHEA-COMP:11370"/>
        <dbReference type="ChEBI" id="CHEBI:15378"/>
        <dbReference type="ChEBI" id="CHEBI:57856"/>
        <dbReference type="ChEBI" id="CHEBI:59789"/>
        <dbReference type="ChEBI" id="CHEBI:85452"/>
        <dbReference type="ChEBI" id="CHEBI:85454"/>
        <dbReference type="EC" id="2.1.1.37"/>
    </reaction>
</comment>
<dbReference type="OrthoDB" id="9813719at2"/>
<dbReference type="InterPro" id="IPR018117">
    <property type="entry name" value="C5_DNA_meth_AS"/>
</dbReference>
<keyword evidence="4 7" id="KW-0949">S-adenosyl-L-methionine</keyword>
<dbReference type="PROSITE" id="PS00094">
    <property type="entry name" value="C5_MTASE_1"/>
    <property type="match status" value="1"/>
</dbReference>
<evidence type="ECO:0000256" key="1">
    <source>
        <dbReference type="ARBA" id="ARBA00011975"/>
    </source>
</evidence>
<gene>
    <name evidence="9" type="ORF">BSL82_02390</name>
</gene>
<evidence type="ECO:0000256" key="2">
    <source>
        <dbReference type="ARBA" id="ARBA00022603"/>
    </source>
</evidence>
<evidence type="ECO:0000256" key="3">
    <source>
        <dbReference type="ARBA" id="ARBA00022679"/>
    </source>
</evidence>
<keyword evidence="3 7" id="KW-0808">Transferase</keyword>
<evidence type="ECO:0000313" key="9">
    <source>
        <dbReference type="EMBL" id="API58296.1"/>
    </source>
</evidence>
<name>A0A1L3ZRP2_9SPHN</name>
<feature type="active site" evidence="7">
    <location>
        <position position="79"/>
    </location>
</feature>
<dbReference type="SUPFAM" id="SSF53335">
    <property type="entry name" value="S-adenosyl-L-methionine-dependent methyltransferases"/>
    <property type="match status" value="1"/>
</dbReference>
<dbReference type="PANTHER" id="PTHR46098">
    <property type="entry name" value="TRNA (CYTOSINE(38)-C(5))-METHYLTRANSFERASE"/>
    <property type="match status" value="1"/>
</dbReference>
<keyword evidence="10" id="KW-1185">Reference proteome</keyword>
<dbReference type="AlphaFoldDB" id="A0A1L3ZRP2"/>
<dbReference type="STRING" id="1921510.BSL82_02390"/>
<dbReference type="InterPro" id="IPR050750">
    <property type="entry name" value="C5-MTase"/>
</dbReference>
<evidence type="ECO:0000256" key="4">
    <source>
        <dbReference type="ARBA" id="ARBA00022691"/>
    </source>
</evidence>
<dbReference type="REBASE" id="175546">
    <property type="entry name" value="M.SspJJA5ORF2390P"/>
</dbReference>
<dbReference type="Gene3D" id="3.40.50.150">
    <property type="entry name" value="Vaccinia Virus protein VP39"/>
    <property type="match status" value="1"/>
</dbReference>
<dbReference type="InterPro" id="IPR029063">
    <property type="entry name" value="SAM-dependent_MTases_sf"/>
</dbReference>
<sequence>MRLRVLDLFSAAAGGWSLGLHRAGFRTMAACEAVEWRRVIYAQNNPDVRIYDDVRTLTAERLLGDFGYLPDFIAGSPPCQDISSANTKGKGVDGERSGLYFEAVRLVGECRPRWFAFENSANLRTRGADAVLAALEALDYACWPLVVRARDIGANHERPRSWLIGCDLEQVADANGDGWAAQWSGRRRGFDVPFSDDPLHASRIGHEGWRSWRHGPDGNGAASVDAGDAWHPHRQRGPARFCSEKIEGDGNFAGGLIRPDAIGSGNGAFPDRRETPDPDQARQAHGCMVSGIRQAEVADDGRRAGWSDDGSRAGQMGLCPPDRGNADGSGTLWSLDDLARHLQLDDGLSARLAGTRVGIGGPKGTAAASLIVEAFGDAVVPQIPEAIGRAILKTEAALAAVYGRMAA</sequence>
<evidence type="ECO:0000256" key="5">
    <source>
        <dbReference type="ARBA" id="ARBA00022747"/>
    </source>
</evidence>
<evidence type="ECO:0000313" key="10">
    <source>
        <dbReference type="Proteomes" id="UP000182063"/>
    </source>
</evidence>